<dbReference type="Proteomes" id="UP000639274">
    <property type="component" value="Chromosome"/>
</dbReference>
<dbReference type="NCBIfam" id="TIGR02227">
    <property type="entry name" value="sigpep_I_bact"/>
    <property type="match status" value="1"/>
</dbReference>
<dbReference type="PROSITE" id="PS00761">
    <property type="entry name" value="SPASE_I_3"/>
    <property type="match status" value="1"/>
</dbReference>
<evidence type="ECO:0000256" key="2">
    <source>
        <dbReference type="ARBA" id="ARBA00009370"/>
    </source>
</evidence>
<dbReference type="Pfam" id="PF10502">
    <property type="entry name" value="Peptidase_S26"/>
    <property type="match status" value="1"/>
</dbReference>
<evidence type="ECO:0000256" key="7">
    <source>
        <dbReference type="PIRSR" id="PIRSR600223-1"/>
    </source>
</evidence>
<evidence type="ECO:0000256" key="1">
    <source>
        <dbReference type="ARBA" id="ARBA00000677"/>
    </source>
</evidence>
<sequence length="217" mass="23194">MPTTREVPTARHAPEGAAPGRVRAWLRHEGRPLLLMLVLLTLARTSFANHYTVPSGSMEPTLVPGDHVVVDMSAYGVRVPFTDTVLLPRDAPARGDVVVFKSPADGERLIKRVVAVGGDTVSVLDGHVTINGQPLSTAQAPDLERFGARSAQLNLDAGGGPDVLALTLPPGQVLVMGDHRGRSLDGRFFGLVPARSLYARAVGVYWRSGEGPVWKKL</sequence>
<evidence type="ECO:0000256" key="3">
    <source>
        <dbReference type="ARBA" id="ARBA00013208"/>
    </source>
</evidence>
<gene>
    <name evidence="11" type="primary">lepB</name>
    <name evidence="11" type="ORF">I8J32_000585</name>
</gene>
<evidence type="ECO:0000256" key="4">
    <source>
        <dbReference type="ARBA" id="ARBA00019232"/>
    </source>
</evidence>
<dbReference type="SUPFAM" id="SSF51306">
    <property type="entry name" value="LexA/Signal peptidase"/>
    <property type="match status" value="1"/>
</dbReference>
<dbReference type="CDD" id="cd06530">
    <property type="entry name" value="S26_SPase_I"/>
    <property type="match status" value="1"/>
</dbReference>
<evidence type="ECO:0000259" key="10">
    <source>
        <dbReference type="Pfam" id="PF10502"/>
    </source>
</evidence>
<dbReference type="PROSITE" id="PS00760">
    <property type="entry name" value="SPASE_I_2"/>
    <property type="match status" value="1"/>
</dbReference>
<comment type="subcellular location">
    <subcellularLocation>
        <location evidence="9">Membrane</location>
        <topology evidence="9">Multi-pass membrane protein</topology>
    </subcellularLocation>
</comment>
<reference evidence="11 12" key="1">
    <citation type="submission" date="2021-03" db="EMBL/GenBank/DDBJ databases">
        <title>Lysobacter sp. nov. isolated from soil of gangwondo yeongwol, south Korea.</title>
        <authorList>
            <person name="Kim K.R."/>
            <person name="Kim K.H."/>
            <person name="Jeon C.O."/>
        </authorList>
    </citation>
    <scope>NUCLEOTIDE SEQUENCE [LARGE SCALE GENOMIC DNA]</scope>
    <source>
        <strain evidence="11 12">R19</strain>
    </source>
</reference>
<dbReference type="EC" id="3.4.21.89" evidence="3 8"/>
<feature type="active site" evidence="7">
    <location>
        <position position="57"/>
    </location>
</feature>
<comment type="similarity">
    <text evidence="2 9">Belongs to the peptidase S26 family.</text>
</comment>
<name>A0A975ASZ9_9GAMM</name>
<keyword evidence="5 8" id="KW-0645">Protease</keyword>
<dbReference type="InterPro" id="IPR019533">
    <property type="entry name" value="Peptidase_S26"/>
</dbReference>
<evidence type="ECO:0000256" key="9">
    <source>
        <dbReference type="RuleBase" id="RU362042"/>
    </source>
</evidence>
<evidence type="ECO:0000256" key="6">
    <source>
        <dbReference type="ARBA" id="ARBA00022801"/>
    </source>
</evidence>
<dbReference type="EMBL" id="CP071518">
    <property type="protein sequence ID" value="QSX78490.1"/>
    <property type="molecule type" value="Genomic_DNA"/>
</dbReference>
<dbReference type="PRINTS" id="PR00727">
    <property type="entry name" value="LEADERPTASE"/>
</dbReference>
<dbReference type="PROSITE" id="PS00501">
    <property type="entry name" value="SPASE_I_1"/>
    <property type="match status" value="1"/>
</dbReference>
<dbReference type="GO" id="GO:0004252">
    <property type="term" value="F:serine-type endopeptidase activity"/>
    <property type="evidence" value="ECO:0007669"/>
    <property type="project" value="InterPro"/>
</dbReference>
<feature type="active site" evidence="7">
    <location>
        <position position="111"/>
    </location>
</feature>
<dbReference type="PANTHER" id="PTHR43390">
    <property type="entry name" value="SIGNAL PEPTIDASE I"/>
    <property type="match status" value="1"/>
</dbReference>
<evidence type="ECO:0000256" key="8">
    <source>
        <dbReference type="RuleBase" id="RU003993"/>
    </source>
</evidence>
<proteinExistence type="inferred from homology"/>
<accession>A0A975ASZ9</accession>
<keyword evidence="6 8" id="KW-0378">Hydrolase</keyword>
<evidence type="ECO:0000313" key="12">
    <source>
        <dbReference type="Proteomes" id="UP000639274"/>
    </source>
</evidence>
<organism evidence="11 12">
    <name type="scientific">Agrilutibacter solisilvae</name>
    <dbReference type="NCBI Taxonomy" id="2763317"/>
    <lineage>
        <taxon>Bacteria</taxon>
        <taxon>Pseudomonadati</taxon>
        <taxon>Pseudomonadota</taxon>
        <taxon>Gammaproteobacteria</taxon>
        <taxon>Lysobacterales</taxon>
        <taxon>Lysobacteraceae</taxon>
        <taxon>Agrilutibacter</taxon>
    </lineage>
</organism>
<dbReference type="AlphaFoldDB" id="A0A975ASZ9"/>
<keyword evidence="12" id="KW-1185">Reference proteome</keyword>
<dbReference type="GO" id="GO:0016020">
    <property type="term" value="C:membrane"/>
    <property type="evidence" value="ECO:0007669"/>
    <property type="project" value="UniProtKB-SubCell"/>
</dbReference>
<dbReference type="GO" id="GO:0009003">
    <property type="term" value="F:signal peptidase activity"/>
    <property type="evidence" value="ECO:0007669"/>
    <property type="project" value="UniProtKB-EC"/>
</dbReference>
<dbReference type="InterPro" id="IPR036286">
    <property type="entry name" value="LexA/Signal_pep-like_sf"/>
</dbReference>
<dbReference type="PANTHER" id="PTHR43390:SF1">
    <property type="entry name" value="CHLOROPLAST PROCESSING PEPTIDASE"/>
    <property type="match status" value="1"/>
</dbReference>
<dbReference type="InterPro" id="IPR019758">
    <property type="entry name" value="Pept_S26A_signal_pept_1_CS"/>
</dbReference>
<comment type="catalytic activity">
    <reaction evidence="1 8">
        <text>Cleavage of hydrophobic, N-terminal signal or leader sequences from secreted and periplasmic proteins.</text>
        <dbReference type="EC" id="3.4.21.89"/>
    </reaction>
</comment>
<protein>
    <recommendedName>
        <fullName evidence="4 8">Signal peptidase I</fullName>
        <ecNumber evidence="3 8">3.4.21.89</ecNumber>
    </recommendedName>
</protein>
<dbReference type="Gene3D" id="2.10.109.10">
    <property type="entry name" value="Umud Fragment, subunit A"/>
    <property type="match status" value="1"/>
</dbReference>
<feature type="domain" description="Peptidase S26" evidence="10">
    <location>
        <begin position="33"/>
        <end position="206"/>
    </location>
</feature>
<evidence type="ECO:0000256" key="5">
    <source>
        <dbReference type="ARBA" id="ARBA00022670"/>
    </source>
</evidence>
<dbReference type="RefSeq" id="WP_200614123.1">
    <property type="nucleotide sequence ID" value="NZ_CP071518.1"/>
</dbReference>
<dbReference type="InterPro" id="IPR019757">
    <property type="entry name" value="Pept_S26A_signal_pept_1_Lys-AS"/>
</dbReference>
<dbReference type="InterPro" id="IPR019756">
    <property type="entry name" value="Pept_S26A_signal_pept_1_Ser-AS"/>
</dbReference>
<dbReference type="KEGG" id="lsf:I8J32_000585"/>
<dbReference type="InterPro" id="IPR000223">
    <property type="entry name" value="Pept_S26A_signal_pept_1"/>
</dbReference>
<dbReference type="GO" id="GO:0006465">
    <property type="term" value="P:signal peptide processing"/>
    <property type="evidence" value="ECO:0007669"/>
    <property type="project" value="InterPro"/>
</dbReference>
<evidence type="ECO:0000313" key="11">
    <source>
        <dbReference type="EMBL" id="QSX78490.1"/>
    </source>
</evidence>